<protein>
    <submittedName>
        <fullName evidence="1">Uncharacterized protein</fullName>
    </submittedName>
</protein>
<name>A0A239JU99_9ACTN</name>
<gene>
    <name evidence="1" type="ORF">SAMN06264365_13814</name>
</gene>
<dbReference type="EMBL" id="FZNR01000038">
    <property type="protein sequence ID" value="SNT08963.1"/>
    <property type="molecule type" value="Genomic_DNA"/>
</dbReference>
<sequence length="69" mass="7821">MEPLSAGTEYRCDAMRQGSLRVHREGRLETDVTYPIETAITCIDARTRLHLTGELLEARMYLLVTVPTV</sequence>
<accession>A0A239JU99</accession>
<proteinExistence type="predicted"/>
<reference evidence="1 2" key="1">
    <citation type="submission" date="2017-06" db="EMBL/GenBank/DDBJ databases">
        <authorList>
            <person name="Kim H.J."/>
            <person name="Triplett B.A."/>
        </authorList>
    </citation>
    <scope>NUCLEOTIDE SEQUENCE [LARGE SCALE GENOMIC DNA]</scope>
    <source>
        <strain evidence="1 2">DSM 43151</strain>
    </source>
</reference>
<organism evidence="1 2">
    <name type="scientific">Actinoplanes regularis</name>
    <dbReference type="NCBI Taxonomy" id="52697"/>
    <lineage>
        <taxon>Bacteria</taxon>
        <taxon>Bacillati</taxon>
        <taxon>Actinomycetota</taxon>
        <taxon>Actinomycetes</taxon>
        <taxon>Micromonosporales</taxon>
        <taxon>Micromonosporaceae</taxon>
        <taxon>Actinoplanes</taxon>
    </lineage>
</organism>
<keyword evidence="2" id="KW-1185">Reference proteome</keyword>
<dbReference type="Proteomes" id="UP000198415">
    <property type="component" value="Unassembled WGS sequence"/>
</dbReference>
<dbReference type="AlphaFoldDB" id="A0A239JU99"/>
<evidence type="ECO:0000313" key="1">
    <source>
        <dbReference type="EMBL" id="SNT08963.1"/>
    </source>
</evidence>
<evidence type="ECO:0000313" key="2">
    <source>
        <dbReference type="Proteomes" id="UP000198415"/>
    </source>
</evidence>